<evidence type="ECO:0000313" key="1">
    <source>
        <dbReference type="EMBL" id="MCO1333238.1"/>
    </source>
</evidence>
<dbReference type="InterPro" id="IPR027417">
    <property type="entry name" value="P-loop_NTPase"/>
</dbReference>
<dbReference type="Proteomes" id="UP001139028">
    <property type="component" value="Unassembled WGS sequence"/>
</dbReference>
<organism evidence="1 2">
    <name type="scientific">Microbulbifer okhotskensis</name>
    <dbReference type="NCBI Taxonomy" id="2926617"/>
    <lineage>
        <taxon>Bacteria</taxon>
        <taxon>Pseudomonadati</taxon>
        <taxon>Pseudomonadota</taxon>
        <taxon>Gammaproteobacteria</taxon>
        <taxon>Cellvibrionales</taxon>
        <taxon>Microbulbiferaceae</taxon>
        <taxon>Microbulbifer</taxon>
    </lineage>
</organism>
<sequence>MDYQWPAGLLERSEQLYTKLAGPIKQLIAEHQLPIEFYSVIRGVSLPLALWILKRYKSGSPLIVGISGGQGTGKSTLAEIWKLVYQEVGYRCCTLSLDDIYLTLKQRQDLARTVHPLLETRGVPGTHDVNLGISTLNTLCSAETGSAIAIPRFDKARDDRFAPHLWPVYRGQVDIILFEGWCLGAKSSVQPQAPLNELESSEDRFGHWRGYVNQQLDGPYRELFAMVDTWVMLKAPSMESIIEWRRLQEQKLRMRSGGGMTDNQIVRFVQHFERVTRNLLRDMPAWADCVLDVGEDHLIRKLDLRLD</sequence>
<dbReference type="SUPFAM" id="SSF52540">
    <property type="entry name" value="P-loop containing nucleoside triphosphate hydrolases"/>
    <property type="match status" value="1"/>
</dbReference>
<dbReference type="Gene3D" id="3.40.50.300">
    <property type="entry name" value="P-loop containing nucleotide triphosphate hydrolases"/>
    <property type="match status" value="1"/>
</dbReference>
<keyword evidence="2" id="KW-1185">Reference proteome</keyword>
<name>A0A9X2J3N5_9GAMM</name>
<protein>
    <submittedName>
        <fullName evidence="1">Phosphoribulokinase</fullName>
    </submittedName>
</protein>
<dbReference type="PANTHER" id="PTHR10285">
    <property type="entry name" value="URIDINE KINASE"/>
    <property type="match status" value="1"/>
</dbReference>
<dbReference type="AlphaFoldDB" id="A0A9X2J3N5"/>
<gene>
    <name evidence="1" type="ORF">MO867_02685</name>
</gene>
<comment type="caution">
    <text evidence="1">The sequence shown here is derived from an EMBL/GenBank/DDBJ whole genome shotgun (WGS) entry which is preliminary data.</text>
</comment>
<dbReference type="EMBL" id="JALBWM010000006">
    <property type="protein sequence ID" value="MCO1333238.1"/>
    <property type="molecule type" value="Genomic_DNA"/>
</dbReference>
<reference evidence="1" key="1">
    <citation type="journal article" date="2022" name="Arch. Microbiol.">
        <title>Microbulbifer okhotskensis sp. nov., isolated from a deep bottom sediment of the Okhotsk Sea.</title>
        <authorList>
            <person name="Romanenko L."/>
            <person name="Kurilenko V."/>
            <person name="Otstavnykh N."/>
            <person name="Velansky P."/>
            <person name="Isaeva M."/>
            <person name="Mikhailov V."/>
        </authorList>
    </citation>
    <scope>NUCLEOTIDE SEQUENCE</scope>
    <source>
        <strain evidence="1">OS29</strain>
    </source>
</reference>
<accession>A0A9X2J3N5</accession>
<proteinExistence type="predicted"/>
<evidence type="ECO:0000313" key="2">
    <source>
        <dbReference type="Proteomes" id="UP001139028"/>
    </source>
</evidence>
<dbReference type="RefSeq" id="WP_252464405.1">
    <property type="nucleotide sequence ID" value="NZ_JALBWM010000006.1"/>
</dbReference>